<keyword evidence="4" id="KW-1185">Reference proteome</keyword>
<dbReference type="Pfam" id="PF00459">
    <property type="entry name" value="Inositol_P"/>
    <property type="match status" value="1"/>
</dbReference>
<dbReference type="RefSeq" id="WP_007066516.1">
    <property type="nucleotide sequence ID" value="NZ_DS022272.1"/>
</dbReference>
<feature type="binding site" evidence="2">
    <location>
        <position position="95"/>
    </location>
    <ligand>
        <name>Mg(2+)</name>
        <dbReference type="ChEBI" id="CHEBI:18420"/>
        <label>1</label>
        <note>catalytic</note>
    </ligand>
</feature>
<dbReference type="eggNOG" id="COG0483">
    <property type="taxonomic scope" value="Bacteria"/>
</dbReference>
<keyword evidence="2" id="KW-0479">Metal-binding</keyword>
<comment type="caution">
    <text evidence="3">The sequence shown here is derived from an EMBL/GenBank/DDBJ whole genome shotgun (WGS) entry which is preliminary data.</text>
</comment>
<accession>Q0G722</accession>
<dbReference type="AlphaFoldDB" id="Q0G722"/>
<dbReference type="HOGENOM" id="CLU_044118_6_0_5"/>
<dbReference type="GO" id="GO:0006020">
    <property type="term" value="P:inositol metabolic process"/>
    <property type="evidence" value="ECO:0007669"/>
    <property type="project" value="TreeGrafter"/>
</dbReference>
<dbReference type="SUPFAM" id="SSF56655">
    <property type="entry name" value="Carbohydrate phosphatase"/>
    <property type="match status" value="1"/>
</dbReference>
<gene>
    <name evidence="3" type="ORF">FP2506_06871</name>
</gene>
<dbReference type="PRINTS" id="PR00377">
    <property type="entry name" value="IMPHPHTASES"/>
</dbReference>
<comment type="cofactor">
    <cofactor evidence="2">
        <name>Mg(2+)</name>
        <dbReference type="ChEBI" id="CHEBI:18420"/>
    </cofactor>
</comment>
<feature type="binding site" evidence="2">
    <location>
        <position position="72"/>
    </location>
    <ligand>
        <name>Mg(2+)</name>
        <dbReference type="ChEBI" id="CHEBI:18420"/>
        <label>1</label>
        <note>catalytic</note>
    </ligand>
</feature>
<evidence type="ECO:0000256" key="1">
    <source>
        <dbReference type="ARBA" id="ARBA00009759"/>
    </source>
</evidence>
<dbReference type="Proteomes" id="UP000004310">
    <property type="component" value="Unassembled WGS sequence"/>
</dbReference>
<feature type="binding site" evidence="2">
    <location>
        <position position="224"/>
    </location>
    <ligand>
        <name>Mg(2+)</name>
        <dbReference type="ChEBI" id="CHEBI:18420"/>
        <label>1</label>
        <note>catalytic</note>
    </ligand>
</feature>
<proteinExistence type="inferred from homology"/>
<dbReference type="PANTHER" id="PTHR20854:SF4">
    <property type="entry name" value="INOSITOL-1-MONOPHOSPHATASE-RELATED"/>
    <property type="match status" value="1"/>
</dbReference>
<comment type="similarity">
    <text evidence="1">Belongs to the inositol monophosphatase superfamily.</text>
</comment>
<dbReference type="Gene3D" id="3.30.540.10">
    <property type="entry name" value="Fructose-1,6-Bisphosphatase, subunit A, domain 1"/>
    <property type="match status" value="1"/>
</dbReference>
<dbReference type="GO" id="GO:0007165">
    <property type="term" value="P:signal transduction"/>
    <property type="evidence" value="ECO:0007669"/>
    <property type="project" value="TreeGrafter"/>
</dbReference>
<feature type="binding site" evidence="2">
    <location>
        <position position="98"/>
    </location>
    <ligand>
        <name>Mg(2+)</name>
        <dbReference type="ChEBI" id="CHEBI:18420"/>
        <label>1</label>
        <note>catalytic</note>
    </ligand>
</feature>
<sequence length="280" mass="30135">MGDNTIDLDSLTDILKRAGTEKVMPSFRNLGDDNIREKTSAIDLVTDADEAAKDFIRKEIEAFSSSALFVGEESVAKDKSVLDKIGDAEFAVIVDPIDGTANFAAGLPLFSIMAAVSVKGEVVCSAIHNPVSGDTIRAEKGAGASWLLASGEVRRAKVAWPVALEETIGIISATYFEPKARTRLYNRLNEVKVVTNFRNAGHEYQMLATGGCHFNLYSKIMPWDHAPGTLIVTEAGGHVAFSDGEPYNPARRDGILVSACSEQTFRSVNSKLLGAERVPA</sequence>
<evidence type="ECO:0000313" key="3">
    <source>
        <dbReference type="EMBL" id="EAU42542.1"/>
    </source>
</evidence>
<keyword evidence="2" id="KW-0460">Magnesium</keyword>
<dbReference type="EMBL" id="AATP01000001">
    <property type="protein sequence ID" value="EAU42542.1"/>
    <property type="molecule type" value="Genomic_DNA"/>
</dbReference>
<dbReference type="PANTHER" id="PTHR20854">
    <property type="entry name" value="INOSITOL MONOPHOSPHATASE"/>
    <property type="match status" value="1"/>
</dbReference>
<dbReference type="GO" id="GO:0046872">
    <property type="term" value="F:metal ion binding"/>
    <property type="evidence" value="ECO:0007669"/>
    <property type="project" value="UniProtKB-KW"/>
</dbReference>
<organism evidence="3 4">
    <name type="scientific">Fulvimarina pelagi HTCC2506</name>
    <dbReference type="NCBI Taxonomy" id="314231"/>
    <lineage>
        <taxon>Bacteria</taxon>
        <taxon>Pseudomonadati</taxon>
        <taxon>Pseudomonadota</taxon>
        <taxon>Alphaproteobacteria</taxon>
        <taxon>Hyphomicrobiales</taxon>
        <taxon>Aurantimonadaceae</taxon>
        <taxon>Fulvimarina</taxon>
    </lineage>
</organism>
<evidence type="ECO:0000313" key="4">
    <source>
        <dbReference type="Proteomes" id="UP000004310"/>
    </source>
</evidence>
<name>Q0G722_9HYPH</name>
<dbReference type="Gene3D" id="3.40.190.80">
    <property type="match status" value="1"/>
</dbReference>
<feature type="binding site" evidence="2">
    <location>
        <position position="97"/>
    </location>
    <ligand>
        <name>Mg(2+)</name>
        <dbReference type="ChEBI" id="CHEBI:18420"/>
        <label>1</label>
        <note>catalytic</note>
    </ligand>
</feature>
<dbReference type="GO" id="GO:0008934">
    <property type="term" value="F:inositol monophosphate 1-phosphatase activity"/>
    <property type="evidence" value="ECO:0007669"/>
    <property type="project" value="TreeGrafter"/>
</dbReference>
<dbReference type="STRING" id="217511.GCA_001463845_00152"/>
<reference evidence="3 4" key="1">
    <citation type="journal article" date="2010" name="J. Bacteriol.">
        <title>Genome sequence of Fulvimarina pelagi HTCC2506T, a Mn(II)-oxidizing alphaproteobacterium possessing an aerobic anoxygenic photosynthetic gene cluster and Xanthorhodopsin.</title>
        <authorList>
            <person name="Kang I."/>
            <person name="Oh H.M."/>
            <person name="Lim S.I."/>
            <person name="Ferriera S."/>
            <person name="Giovannoni S.J."/>
            <person name="Cho J.C."/>
        </authorList>
    </citation>
    <scope>NUCLEOTIDE SEQUENCE [LARGE SCALE GENOMIC DNA]</scope>
    <source>
        <strain evidence="3 4">HTCC2506</strain>
    </source>
</reference>
<dbReference type="InterPro" id="IPR000760">
    <property type="entry name" value="Inositol_monophosphatase-like"/>
</dbReference>
<evidence type="ECO:0000256" key="2">
    <source>
        <dbReference type="PIRSR" id="PIRSR600760-2"/>
    </source>
</evidence>
<protein>
    <submittedName>
        <fullName evidence="3">Inositol monophosphatase family protein</fullName>
    </submittedName>
</protein>